<dbReference type="EMBL" id="QEFB01000005">
    <property type="protein sequence ID" value="PWC07244.1"/>
    <property type="molecule type" value="Genomic_DNA"/>
</dbReference>
<reference evidence="3" key="1">
    <citation type="submission" date="2018-04" db="EMBL/GenBank/DDBJ databases">
        <authorList>
            <person name="Liu S."/>
            <person name="Wang Z."/>
            <person name="Li J."/>
        </authorList>
    </citation>
    <scope>NUCLEOTIDE SEQUENCE [LARGE SCALE GENOMIC DNA]</scope>
    <source>
        <strain evidence="3">622</strain>
    </source>
</reference>
<protein>
    <recommendedName>
        <fullName evidence="4">DUF5302 domain-containing protein</fullName>
    </recommendedName>
</protein>
<proteinExistence type="predicted"/>
<dbReference type="InterPro" id="IPR035172">
    <property type="entry name" value="DUF5302"/>
</dbReference>
<feature type="compositionally biased region" description="Basic and acidic residues" evidence="1">
    <location>
        <begin position="13"/>
        <end position="32"/>
    </location>
</feature>
<evidence type="ECO:0008006" key="4">
    <source>
        <dbReference type="Google" id="ProtNLM"/>
    </source>
</evidence>
<comment type="caution">
    <text evidence="2">The sequence shown here is derived from an EMBL/GenBank/DDBJ whole genome shotgun (WGS) entry which is preliminary data.</text>
</comment>
<gene>
    <name evidence="2" type="ORF">DF223_06315</name>
</gene>
<keyword evidence="3" id="KW-1185">Reference proteome</keyword>
<evidence type="ECO:0000313" key="3">
    <source>
        <dbReference type="Proteomes" id="UP000244962"/>
    </source>
</evidence>
<dbReference type="RefSeq" id="WP_108390572.1">
    <property type="nucleotide sequence ID" value="NZ_CP026949.1"/>
</dbReference>
<evidence type="ECO:0000256" key="1">
    <source>
        <dbReference type="SAM" id="MobiDB-lite"/>
    </source>
</evidence>
<organism evidence="2 3">
    <name type="scientific">Mycetocola zhujimingii</name>
    <dbReference type="NCBI Taxonomy" id="2079792"/>
    <lineage>
        <taxon>Bacteria</taxon>
        <taxon>Bacillati</taxon>
        <taxon>Actinomycetota</taxon>
        <taxon>Actinomycetes</taxon>
        <taxon>Micrococcales</taxon>
        <taxon>Microbacteriaceae</taxon>
        <taxon>Mycetocola</taxon>
    </lineage>
</organism>
<name>A0A2U1TED9_9MICO</name>
<evidence type="ECO:0000313" key="2">
    <source>
        <dbReference type="EMBL" id="PWC07244.1"/>
    </source>
</evidence>
<dbReference type="KEGG" id="myl:C3E77_04720"/>
<dbReference type="AlphaFoldDB" id="A0A2U1TED9"/>
<feature type="region of interest" description="Disordered" evidence="1">
    <location>
        <begin position="1"/>
        <end position="67"/>
    </location>
</feature>
<dbReference type="OrthoDB" id="4319558at2"/>
<accession>A0A2U1TED9</accession>
<dbReference type="Pfam" id="PF17227">
    <property type="entry name" value="DUF5302"/>
    <property type="match status" value="1"/>
</dbReference>
<sequence length="67" mass="7444">MSSENPTPDADETAERAEETKRKFREALERKKAQSQGKGTDHLDGDSAIHGAHGPATHQRDFRRKTG</sequence>
<dbReference type="Proteomes" id="UP000244962">
    <property type="component" value="Unassembled WGS sequence"/>
</dbReference>